<evidence type="ECO:0000313" key="4">
    <source>
        <dbReference type="Proteomes" id="UP000007468"/>
    </source>
</evidence>
<evidence type="ECO:0000256" key="1">
    <source>
        <dbReference type="ARBA" id="ARBA00007637"/>
    </source>
</evidence>
<proteinExistence type="inferred from homology"/>
<feature type="domain" description="NAD-dependent epimerase/dehydratase" evidence="2">
    <location>
        <begin position="77"/>
        <end position="206"/>
    </location>
</feature>
<dbReference type="Gene3D" id="3.40.50.720">
    <property type="entry name" value="NAD(P)-binding Rossmann-like Domain"/>
    <property type="match status" value="1"/>
</dbReference>
<dbReference type="OrthoDB" id="9811743at2"/>
<dbReference type="STRING" id="546269.HMPREF0389_00601"/>
<dbReference type="Pfam" id="PF01370">
    <property type="entry name" value="Epimerase"/>
    <property type="match status" value="1"/>
</dbReference>
<organism evidence="3 4">
    <name type="scientific">Filifactor alocis (strain ATCC 35896 / CCUG 47790 / D40 B5)</name>
    <name type="common">Fusobacterium alocis</name>
    <dbReference type="NCBI Taxonomy" id="546269"/>
    <lineage>
        <taxon>Bacteria</taxon>
        <taxon>Bacillati</taxon>
        <taxon>Bacillota</taxon>
        <taxon>Clostridia</taxon>
        <taxon>Peptostreptococcales</taxon>
        <taxon>Filifactoraceae</taxon>
        <taxon>Filifactor</taxon>
    </lineage>
</organism>
<dbReference type="AlphaFoldDB" id="D6GPI1"/>
<comment type="similarity">
    <text evidence="1">Belongs to the NAD(P)-dependent epimerase/dehydratase family.</text>
</comment>
<reference evidence="4" key="1">
    <citation type="submission" date="2010-12" db="EMBL/GenBank/DDBJ databases">
        <title>The genome sequence of Filifactor alocis strain ATCC 35896.</title>
        <authorList>
            <consortium name="The Broad Institute Genome Sequencing Platform"/>
            <person name="Ward D."/>
            <person name="Earl A."/>
            <person name="Feldgarden M."/>
            <person name="Young S.K."/>
            <person name="Gargeya S."/>
            <person name="Zeng Q."/>
            <person name="Alvarado L."/>
            <person name="Berlin A."/>
            <person name="Bochicchio J."/>
            <person name="Chapman S.B."/>
            <person name="Chen Z."/>
            <person name="Freedman E."/>
            <person name="Gellesch M."/>
            <person name="Goldberg J."/>
            <person name="Griggs A."/>
            <person name="Gujja S."/>
            <person name="Heilman E."/>
            <person name="Heiman D."/>
            <person name="Howarth C."/>
            <person name="Mehta T."/>
            <person name="Neiman D."/>
            <person name="Pearson M."/>
            <person name="Roberts A."/>
            <person name="Saif S."/>
            <person name="Shea T."/>
            <person name="Shenoy N."/>
            <person name="Sisk P."/>
            <person name="Stolte C."/>
            <person name="Sykes S."/>
            <person name="White J."/>
            <person name="Yandava C."/>
            <person name="Izard J."/>
            <person name="Blanton J.M."/>
            <person name="Baranova O.V."/>
            <person name="Tanner A.C."/>
            <person name="Dewhirst F.E."/>
            <person name="Haas B."/>
            <person name="Nusbaum C."/>
            <person name="Birren B."/>
        </authorList>
    </citation>
    <scope>NUCLEOTIDE SEQUENCE [LARGE SCALE GENOMIC DNA]</scope>
    <source>
        <strain evidence="4">ATCC 35896 / D40 B5</strain>
    </source>
</reference>
<dbReference type="SUPFAM" id="SSF51735">
    <property type="entry name" value="NAD(P)-binding Rossmann-fold domains"/>
    <property type="match status" value="1"/>
</dbReference>
<sequence>MKKILVTSGTVFVTRTIAEYYVKKGYEVYVMNRNTKEQPKGVILIQADRHHIGRKLRPYSFDVVIDHAYTAEEVDLLLDALGEHKEYILISSSAVYPEDGIQPFTEECKVGENKFWGQYGINKIEAEKLLLNRNPSAYIVRPPYLYGPMNNVYRESFVFDCAVSGRKFYLPNNGSMKLQFLFVEDMCKFFDILLQKKPSNHIFNVGNSKLISTKDWVSMCYEIVGEKLEFVYVNQEVEQRNYFSFYDYEYRLCVDKQNDLMLECKDVKEGLKESYEWYKSNTEKVNRKPFVDYIDKYLVRNRYDDTDC</sequence>
<dbReference type="PANTHER" id="PTHR43000">
    <property type="entry name" value="DTDP-D-GLUCOSE 4,6-DEHYDRATASE-RELATED"/>
    <property type="match status" value="1"/>
</dbReference>
<keyword evidence="4" id="KW-1185">Reference proteome</keyword>
<accession>D6GPI1</accession>
<protein>
    <submittedName>
        <fullName evidence="3">NAD dependent epimerase/dehydratase family protein</fullName>
    </submittedName>
</protein>
<evidence type="ECO:0000313" key="3">
    <source>
        <dbReference type="EMBL" id="EFE28684.1"/>
    </source>
</evidence>
<dbReference type="RefSeq" id="WP_014262642.1">
    <property type="nucleotide sequence ID" value="NC_016630.1"/>
</dbReference>
<dbReference type="PATRIC" id="fig|546269.5.peg.1077"/>
<dbReference type="eggNOG" id="COG0451">
    <property type="taxonomic scope" value="Bacteria"/>
</dbReference>
<dbReference type="KEGG" id="faa:HMPREF0389_00601"/>
<dbReference type="InterPro" id="IPR001509">
    <property type="entry name" value="Epimerase_deHydtase"/>
</dbReference>
<dbReference type="InterPro" id="IPR036291">
    <property type="entry name" value="NAD(P)-bd_dom_sf"/>
</dbReference>
<gene>
    <name evidence="3" type="ordered locus">HMPREF0389_00601</name>
</gene>
<dbReference type="Proteomes" id="UP000007468">
    <property type="component" value="Chromosome"/>
</dbReference>
<dbReference type="EMBL" id="CP002390">
    <property type="protein sequence ID" value="EFE28684.1"/>
    <property type="molecule type" value="Genomic_DNA"/>
</dbReference>
<name>D6GPI1_FILAD</name>
<evidence type="ECO:0000259" key="2">
    <source>
        <dbReference type="Pfam" id="PF01370"/>
    </source>
</evidence>